<proteinExistence type="predicted"/>
<accession>A0A0A9SJ77</accession>
<organism evidence="1">
    <name type="scientific">Arundo donax</name>
    <name type="common">Giant reed</name>
    <name type="synonym">Donax arundinaceus</name>
    <dbReference type="NCBI Taxonomy" id="35708"/>
    <lineage>
        <taxon>Eukaryota</taxon>
        <taxon>Viridiplantae</taxon>
        <taxon>Streptophyta</taxon>
        <taxon>Embryophyta</taxon>
        <taxon>Tracheophyta</taxon>
        <taxon>Spermatophyta</taxon>
        <taxon>Magnoliopsida</taxon>
        <taxon>Liliopsida</taxon>
        <taxon>Poales</taxon>
        <taxon>Poaceae</taxon>
        <taxon>PACMAD clade</taxon>
        <taxon>Arundinoideae</taxon>
        <taxon>Arundineae</taxon>
        <taxon>Arundo</taxon>
    </lineage>
</organism>
<reference evidence="1" key="2">
    <citation type="journal article" date="2015" name="Data Brief">
        <title>Shoot transcriptome of the giant reed, Arundo donax.</title>
        <authorList>
            <person name="Barrero R.A."/>
            <person name="Guerrero F.D."/>
            <person name="Moolhuijzen P."/>
            <person name="Goolsby J.A."/>
            <person name="Tidwell J."/>
            <person name="Bellgard S.E."/>
            <person name="Bellgard M.I."/>
        </authorList>
    </citation>
    <scope>NUCLEOTIDE SEQUENCE</scope>
    <source>
        <tissue evidence="1">Shoot tissue taken approximately 20 cm above the soil surface</tissue>
    </source>
</reference>
<dbReference type="EMBL" id="GBRH01225230">
    <property type="protein sequence ID" value="JAD72665.1"/>
    <property type="molecule type" value="Transcribed_RNA"/>
</dbReference>
<dbReference type="AlphaFoldDB" id="A0A0A9SJ77"/>
<name>A0A0A9SJ77_ARUDO</name>
<evidence type="ECO:0000313" key="1">
    <source>
        <dbReference type="EMBL" id="JAD72665.1"/>
    </source>
</evidence>
<protein>
    <submittedName>
        <fullName evidence="1">Uncharacterized protein</fullName>
    </submittedName>
</protein>
<reference evidence="1" key="1">
    <citation type="submission" date="2014-09" db="EMBL/GenBank/DDBJ databases">
        <authorList>
            <person name="Magalhaes I.L.F."/>
            <person name="Oliveira U."/>
            <person name="Santos F.R."/>
            <person name="Vidigal T.H.D.A."/>
            <person name="Brescovit A.D."/>
            <person name="Santos A.J."/>
        </authorList>
    </citation>
    <scope>NUCLEOTIDE SEQUENCE</scope>
    <source>
        <tissue evidence="1">Shoot tissue taken approximately 20 cm above the soil surface</tissue>
    </source>
</reference>
<sequence>MPLFGTGPDSWFTERFRLLRRWKLSRNSGMGPDNLLLERSNSSRPFNAVRSIGICPWRRFSCRYRNCNSRQLPRVLGISPDNLFDERSIMPMFTKCPICGGMGPINALLEMLHNSVREEMLTISCGICPLRRLFEISMEVNMLRLPRVAGILPSR</sequence>